<evidence type="ECO:0000313" key="4">
    <source>
        <dbReference type="Proteomes" id="UP000594468"/>
    </source>
</evidence>
<keyword evidence="3" id="KW-0482">Metalloprotease</keyword>
<feature type="transmembrane region" description="Helical" evidence="1">
    <location>
        <begin position="309"/>
        <end position="329"/>
    </location>
</feature>
<keyword evidence="4" id="KW-1185">Reference proteome</keyword>
<keyword evidence="1" id="KW-1133">Transmembrane helix</keyword>
<dbReference type="Pfam" id="PF02517">
    <property type="entry name" value="Rce1-like"/>
    <property type="match status" value="1"/>
</dbReference>
<feature type="domain" description="CAAX prenyl protease 2/Lysostaphin resistance protein A-like" evidence="2">
    <location>
        <begin position="240"/>
        <end position="321"/>
    </location>
</feature>
<proteinExistence type="predicted"/>
<evidence type="ECO:0000259" key="2">
    <source>
        <dbReference type="Pfam" id="PF02517"/>
    </source>
</evidence>
<feature type="transmembrane region" description="Helical" evidence="1">
    <location>
        <begin position="229"/>
        <end position="250"/>
    </location>
</feature>
<feature type="transmembrane region" description="Helical" evidence="1">
    <location>
        <begin position="111"/>
        <end position="133"/>
    </location>
</feature>
<dbReference type="RefSeq" id="WP_195168616.1">
    <property type="nucleotide sequence ID" value="NZ_CP062983.1"/>
</dbReference>
<feature type="transmembrane region" description="Helical" evidence="1">
    <location>
        <begin position="67"/>
        <end position="90"/>
    </location>
</feature>
<dbReference type="InterPro" id="IPR003675">
    <property type="entry name" value="Rce1/LyrA-like_dom"/>
</dbReference>
<dbReference type="KEGG" id="pmet:G4Y79_12540"/>
<dbReference type="GO" id="GO:0004175">
    <property type="term" value="F:endopeptidase activity"/>
    <property type="evidence" value="ECO:0007669"/>
    <property type="project" value="UniProtKB-ARBA"/>
</dbReference>
<dbReference type="Proteomes" id="UP000594468">
    <property type="component" value="Chromosome"/>
</dbReference>
<reference evidence="3 4" key="1">
    <citation type="submission" date="2020-02" db="EMBL/GenBank/DDBJ databases">
        <authorList>
            <person name="Zheng R.K."/>
            <person name="Sun C.M."/>
        </authorList>
    </citation>
    <scope>NUCLEOTIDE SEQUENCE [LARGE SCALE GENOMIC DNA]</scope>
    <source>
        <strain evidence="4">rifampicinis</strain>
    </source>
</reference>
<accession>A0A7S8E545</accession>
<evidence type="ECO:0000256" key="1">
    <source>
        <dbReference type="SAM" id="Phobius"/>
    </source>
</evidence>
<dbReference type="GO" id="GO:0080120">
    <property type="term" value="P:CAAX-box protein maturation"/>
    <property type="evidence" value="ECO:0007669"/>
    <property type="project" value="UniProtKB-ARBA"/>
</dbReference>
<feature type="transmembrane region" description="Helical" evidence="1">
    <location>
        <begin position="153"/>
        <end position="173"/>
    </location>
</feature>
<dbReference type="AlphaFoldDB" id="A0A7S8E545"/>
<feature type="transmembrane region" description="Helical" evidence="1">
    <location>
        <begin position="257"/>
        <end position="278"/>
    </location>
</feature>
<keyword evidence="1" id="KW-0472">Membrane</keyword>
<feature type="transmembrane region" description="Helical" evidence="1">
    <location>
        <begin position="33"/>
        <end position="55"/>
    </location>
</feature>
<feature type="transmembrane region" description="Helical" evidence="1">
    <location>
        <begin position="284"/>
        <end position="302"/>
    </location>
</feature>
<gene>
    <name evidence="3" type="ORF">G4Y79_12540</name>
</gene>
<evidence type="ECO:0000313" key="3">
    <source>
        <dbReference type="EMBL" id="QPC80541.1"/>
    </source>
</evidence>
<organism evidence="3 4">
    <name type="scientific">Phototrophicus methaneseepsis</name>
    <dbReference type="NCBI Taxonomy" id="2710758"/>
    <lineage>
        <taxon>Bacteria</taxon>
        <taxon>Bacillati</taxon>
        <taxon>Chloroflexota</taxon>
        <taxon>Candidatus Thermofontia</taxon>
        <taxon>Phototrophicales</taxon>
        <taxon>Phototrophicaceae</taxon>
        <taxon>Phototrophicus</taxon>
    </lineage>
</organism>
<feature type="transmembrane region" description="Helical" evidence="1">
    <location>
        <begin position="6"/>
        <end position="21"/>
    </location>
</feature>
<sequence>MELIIGVVYLAALVFFAPRMDSTKATAPVFHNLLIGLPVLMVFLGLNVLLIATASTEFEYDLSPTLALIYAVFSVSLASIAWVMIQLPGLRQWISIHLIRSSGAYDPDNGVHTTALISVLFMLVYTAANFVLLGGQAGVARALSEQPVELMDMIASTVRFLAVALIGVGFMLYRDIDATLIRLGLRLPTSQDVLWGILAGVGAFALMFAFSTAWSLIAPPEQISQLNDVTTQTMVVFGQTLLGSVLFAFLSGLGEEVLFRGALQPIFGLWWTSLFFALIHVQYWFTPALIIIFIVSLLFGWVKKRTSTNAAIIAHVVYNFLPFLLIQLFSQSS</sequence>
<dbReference type="GO" id="GO:0006508">
    <property type="term" value="P:proteolysis"/>
    <property type="evidence" value="ECO:0007669"/>
    <property type="project" value="UniProtKB-KW"/>
</dbReference>
<protein>
    <submittedName>
        <fullName evidence="3">CPBP family intramembrane metalloprotease</fullName>
    </submittedName>
</protein>
<feature type="transmembrane region" description="Helical" evidence="1">
    <location>
        <begin position="193"/>
        <end position="217"/>
    </location>
</feature>
<keyword evidence="3" id="KW-0645">Protease</keyword>
<keyword evidence="3" id="KW-0378">Hydrolase</keyword>
<keyword evidence="1" id="KW-0812">Transmembrane</keyword>
<name>A0A7S8E545_9CHLR</name>
<dbReference type="EMBL" id="CP062983">
    <property type="protein sequence ID" value="QPC80541.1"/>
    <property type="molecule type" value="Genomic_DNA"/>
</dbReference>
<dbReference type="GO" id="GO:0008237">
    <property type="term" value="F:metallopeptidase activity"/>
    <property type="evidence" value="ECO:0007669"/>
    <property type="project" value="UniProtKB-KW"/>
</dbReference>